<proteinExistence type="predicted"/>
<evidence type="ECO:0000313" key="1">
    <source>
        <dbReference type="EMBL" id="KAH7041957.1"/>
    </source>
</evidence>
<reference evidence="1 2" key="1">
    <citation type="journal article" date="2021" name="Nat. Commun.">
        <title>Genetic determinants of endophytism in the Arabidopsis root mycobiome.</title>
        <authorList>
            <person name="Mesny F."/>
            <person name="Miyauchi S."/>
            <person name="Thiergart T."/>
            <person name="Pickel B."/>
            <person name="Atanasova L."/>
            <person name="Karlsson M."/>
            <person name="Huettel B."/>
            <person name="Barry K.W."/>
            <person name="Haridas S."/>
            <person name="Chen C."/>
            <person name="Bauer D."/>
            <person name="Andreopoulos W."/>
            <person name="Pangilinan J."/>
            <person name="LaButti K."/>
            <person name="Riley R."/>
            <person name="Lipzen A."/>
            <person name="Clum A."/>
            <person name="Drula E."/>
            <person name="Henrissat B."/>
            <person name="Kohler A."/>
            <person name="Grigoriev I.V."/>
            <person name="Martin F.M."/>
            <person name="Hacquard S."/>
        </authorList>
    </citation>
    <scope>NUCLEOTIDE SEQUENCE [LARGE SCALE GENOMIC DNA]</scope>
    <source>
        <strain evidence="1 2">MPI-SDFR-AT-0080</strain>
    </source>
</reference>
<accession>A0ABQ8G106</accession>
<name>A0ABQ8G106_9PEZI</name>
<gene>
    <name evidence="1" type="ORF">B0J12DRAFT_216823</name>
</gene>
<evidence type="ECO:0000313" key="2">
    <source>
        <dbReference type="Proteomes" id="UP000774617"/>
    </source>
</evidence>
<comment type="caution">
    <text evidence="1">The sequence shown here is derived from an EMBL/GenBank/DDBJ whole genome shotgun (WGS) entry which is preliminary data.</text>
</comment>
<dbReference type="EMBL" id="JAGTJR010000028">
    <property type="protein sequence ID" value="KAH7041957.1"/>
    <property type="molecule type" value="Genomic_DNA"/>
</dbReference>
<protein>
    <submittedName>
        <fullName evidence="1">Uncharacterized protein</fullName>
    </submittedName>
</protein>
<dbReference type="Proteomes" id="UP000774617">
    <property type="component" value="Unassembled WGS sequence"/>
</dbReference>
<sequence>MSLARAKMRDFFSPKKPQANIALKSVSQGRRVCRCLPLPSHGAQASRLRTHRIAPLLTARRRDRSRCAGDPPCLSRTLISVRWPVGQLAFPVDLKVLRQGSPTANLALGCFPAESTACTHQSRQAQSISVCVHVLARFPVHTQEISPHLPASSHLPRCVVLFCDYLPPSLHLLHSPSSDCPRIAYFSLPHSFTERCHLAQFSWKASLEHIGEVLSPRVACFSNSTIEILGLLHRCRRCGSPSLEPGSLGGGC</sequence>
<organism evidence="1 2">
    <name type="scientific">Macrophomina phaseolina</name>
    <dbReference type="NCBI Taxonomy" id="35725"/>
    <lineage>
        <taxon>Eukaryota</taxon>
        <taxon>Fungi</taxon>
        <taxon>Dikarya</taxon>
        <taxon>Ascomycota</taxon>
        <taxon>Pezizomycotina</taxon>
        <taxon>Dothideomycetes</taxon>
        <taxon>Dothideomycetes incertae sedis</taxon>
        <taxon>Botryosphaeriales</taxon>
        <taxon>Botryosphaeriaceae</taxon>
        <taxon>Macrophomina</taxon>
    </lineage>
</organism>
<keyword evidence="2" id="KW-1185">Reference proteome</keyword>